<keyword evidence="5" id="KW-0456">Lyase</keyword>
<dbReference type="PANTHER" id="PTHR32308:SF10">
    <property type="entry name" value="CITRATE LYASE SUBUNIT BETA"/>
    <property type="match status" value="1"/>
</dbReference>
<sequence>MNPHALRSLLFVPATRPDRIAKALASPADAVIVDLEDAVADGDKAKARNALAAFLADNPQASLVVRVNASDSPHHTLDLALCARHTAVTHLLVPKAESVPALEQATACGKPLWLQIETATGLLALPGLAGMAGVERLSFGALDLITELGLTPETPGARQMLDQGRYQLVVHSRAAGLAAPLESPHPAIDDTDAVARTAVHTKEMGFAGMLCIHPRQLTAVNRAFSPSEADVAWARQVIDGADREAGAFSVAGQMVDAPVVSRARGILAKHEAGVRGGQHLS</sequence>
<name>A0ABV8XC30_9GAMM</name>
<evidence type="ECO:0000313" key="6">
    <source>
        <dbReference type="Proteomes" id="UP001596015"/>
    </source>
</evidence>
<dbReference type="InterPro" id="IPR040442">
    <property type="entry name" value="Pyrv_kinase-like_dom_sf"/>
</dbReference>
<dbReference type="EMBL" id="JBHSEO010000019">
    <property type="protein sequence ID" value="MFC4415690.1"/>
    <property type="molecule type" value="Genomic_DNA"/>
</dbReference>
<dbReference type="InterPro" id="IPR011206">
    <property type="entry name" value="Citrate_lyase_beta/mcl1/mcl2"/>
</dbReference>
<proteinExistence type="predicted"/>
<dbReference type="PANTHER" id="PTHR32308">
    <property type="entry name" value="LYASE BETA SUBUNIT, PUTATIVE (AFU_ORTHOLOGUE AFUA_4G13030)-RELATED"/>
    <property type="match status" value="1"/>
</dbReference>
<accession>A0ABV8XC30</accession>
<organism evidence="5 6">
    <name type="scientific">Chromohalobacter beijerinckii</name>
    <dbReference type="NCBI Taxonomy" id="86179"/>
    <lineage>
        <taxon>Bacteria</taxon>
        <taxon>Pseudomonadati</taxon>
        <taxon>Pseudomonadota</taxon>
        <taxon>Gammaproteobacteria</taxon>
        <taxon>Oceanospirillales</taxon>
        <taxon>Halomonadaceae</taxon>
        <taxon>Chromohalobacter</taxon>
    </lineage>
</organism>
<reference evidence="6" key="1">
    <citation type="journal article" date="2019" name="Int. J. Syst. Evol. Microbiol.">
        <title>The Global Catalogue of Microorganisms (GCM) 10K type strain sequencing project: providing services to taxonomists for standard genome sequencing and annotation.</title>
        <authorList>
            <consortium name="The Broad Institute Genomics Platform"/>
            <consortium name="The Broad Institute Genome Sequencing Center for Infectious Disease"/>
            <person name="Wu L."/>
            <person name="Ma J."/>
        </authorList>
    </citation>
    <scope>NUCLEOTIDE SEQUENCE [LARGE SCALE GENOMIC DNA]</scope>
    <source>
        <strain evidence="6">CCUG 49679</strain>
    </source>
</reference>
<evidence type="ECO:0000313" key="5">
    <source>
        <dbReference type="EMBL" id="MFC4415690.1"/>
    </source>
</evidence>
<gene>
    <name evidence="5" type="ORF">ACFO0E_04615</name>
</gene>
<dbReference type="RefSeq" id="WP_246941429.1">
    <property type="nucleotide sequence ID" value="NZ_JAKGAK010000009.1"/>
</dbReference>
<evidence type="ECO:0000256" key="3">
    <source>
        <dbReference type="ARBA" id="ARBA00022842"/>
    </source>
</evidence>
<dbReference type="InterPro" id="IPR015813">
    <property type="entry name" value="Pyrv/PenolPyrv_kinase-like_dom"/>
</dbReference>
<dbReference type="Pfam" id="PF03328">
    <property type="entry name" value="HpcH_HpaI"/>
    <property type="match status" value="1"/>
</dbReference>
<dbReference type="Proteomes" id="UP001596015">
    <property type="component" value="Unassembled WGS sequence"/>
</dbReference>
<dbReference type="InterPro" id="IPR005000">
    <property type="entry name" value="Aldolase/citrate-lyase_domain"/>
</dbReference>
<comment type="cofactor">
    <cofactor evidence="1">
        <name>Mg(2+)</name>
        <dbReference type="ChEBI" id="CHEBI:18420"/>
    </cofactor>
</comment>
<comment type="caution">
    <text evidence="5">The sequence shown here is derived from an EMBL/GenBank/DDBJ whole genome shotgun (WGS) entry which is preliminary data.</text>
</comment>
<evidence type="ECO:0000256" key="2">
    <source>
        <dbReference type="ARBA" id="ARBA00022723"/>
    </source>
</evidence>
<keyword evidence="3" id="KW-0460">Magnesium</keyword>
<dbReference type="PIRSF" id="PIRSF015582">
    <property type="entry name" value="Cit_lyase_B"/>
    <property type="match status" value="1"/>
</dbReference>
<dbReference type="SUPFAM" id="SSF51621">
    <property type="entry name" value="Phosphoenolpyruvate/pyruvate domain"/>
    <property type="match status" value="1"/>
</dbReference>
<evidence type="ECO:0000256" key="1">
    <source>
        <dbReference type="ARBA" id="ARBA00001946"/>
    </source>
</evidence>
<keyword evidence="2" id="KW-0479">Metal-binding</keyword>
<evidence type="ECO:0000259" key="4">
    <source>
        <dbReference type="Pfam" id="PF03328"/>
    </source>
</evidence>
<protein>
    <submittedName>
        <fullName evidence="5">HpcH/HpaI aldolase/citrate lyase family protein</fullName>
    </submittedName>
</protein>
<feature type="domain" description="HpcH/HpaI aldolase/citrate lyase" evidence="4">
    <location>
        <begin position="7"/>
        <end position="214"/>
    </location>
</feature>
<dbReference type="GO" id="GO:0016829">
    <property type="term" value="F:lyase activity"/>
    <property type="evidence" value="ECO:0007669"/>
    <property type="project" value="UniProtKB-KW"/>
</dbReference>
<dbReference type="Gene3D" id="3.20.20.60">
    <property type="entry name" value="Phosphoenolpyruvate-binding domains"/>
    <property type="match status" value="1"/>
</dbReference>
<keyword evidence="6" id="KW-1185">Reference proteome</keyword>